<accession>A0A5Q0M9I4</accession>
<name>A0A5Q0M9I4_VARPD</name>
<proteinExistence type="predicted"/>
<dbReference type="Proteomes" id="UP000326780">
    <property type="component" value="Chromosome"/>
</dbReference>
<evidence type="ECO:0000313" key="2">
    <source>
        <dbReference type="EMBL" id="QFZ86169.1"/>
    </source>
</evidence>
<gene>
    <name evidence="2" type="ORF">GFK26_27090</name>
</gene>
<dbReference type="AlphaFoldDB" id="A0A5Q0M9I4"/>
<organism evidence="2 3">
    <name type="scientific">Variovorax paradoxus</name>
    <dbReference type="NCBI Taxonomy" id="34073"/>
    <lineage>
        <taxon>Bacteria</taxon>
        <taxon>Pseudomonadati</taxon>
        <taxon>Pseudomonadota</taxon>
        <taxon>Betaproteobacteria</taxon>
        <taxon>Burkholderiales</taxon>
        <taxon>Comamonadaceae</taxon>
        <taxon>Variovorax</taxon>
    </lineage>
</organism>
<dbReference type="RefSeq" id="WP_153284668.1">
    <property type="nucleotide sequence ID" value="NZ_CP045644.1"/>
</dbReference>
<protein>
    <submittedName>
        <fullName evidence="2">Uncharacterized protein</fullName>
    </submittedName>
</protein>
<dbReference type="EMBL" id="CP045644">
    <property type="protein sequence ID" value="QFZ86169.1"/>
    <property type="molecule type" value="Genomic_DNA"/>
</dbReference>
<evidence type="ECO:0000313" key="3">
    <source>
        <dbReference type="Proteomes" id="UP000326780"/>
    </source>
</evidence>
<reference evidence="2 3" key="1">
    <citation type="submission" date="2019-10" db="EMBL/GenBank/DDBJ databases">
        <title>Complete genome sequence of Variovorax paradoxus 5C-2.</title>
        <authorList>
            <person name="Gogoleva N.E."/>
            <person name="Balkin A.S."/>
        </authorList>
    </citation>
    <scope>NUCLEOTIDE SEQUENCE [LARGE SCALE GENOMIC DNA]</scope>
    <source>
        <strain evidence="2 3">5C-2</strain>
    </source>
</reference>
<evidence type="ECO:0000256" key="1">
    <source>
        <dbReference type="SAM" id="MobiDB-lite"/>
    </source>
</evidence>
<feature type="region of interest" description="Disordered" evidence="1">
    <location>
        <begin position="81"/>
        <end position="101"/>
    </location>
</feature>
<sequence length="101" mass="11260">MRKKITARDLRAAEYYQLLERLSLRQLPVVCSAPEDIHRILALRSASLLEALTEPPELLRTGERRIARAVVTAITSEGRNALARGSRHASSPLRASSMQRA</sequence>